<dbReference type="AlphaFoldDB" id="A0A0F9J235"/>
<proteinExistence type="predicted"/>
<name>A0A0F9J235_9ZZZZ</name>
<sequence>MKLHNYLYFKIYNNIIMVLSKTSKKKGSKSKKRGLIKKDPLDNFLSDIYGKLFR</sequence>
<organism evidence="1">
    <name type="scientific">marine sediment metagenome</name>
    <dbReference type="NCBI Taxonomy" id="412755"/>
    <lineage>
        <taxon>unclassified sequences</taxon>
        <taxon>metagenomes</taxon>
        <taxon>ecological metagenomes</taxon>
    </lineage>
</organism>
<dbReference type="EMBL" id="LAZR01011049">
    <property type="protein sequence ID" value="KKM63714.1"/>
    <property type="molecule type" value="Genomic_DNA"/>
</dbReference>
<evidence type="ECO:0000313" key="1">
    <source>
        <dbReference type="EMBL" id="KKM63714.1"/>
    </source>
</evidence>
<protein>
    <submittedName>
        <fullName evidence="1">Uncharacterized protein</fullName>
    </submittedName>
</protein>
<reference evidence="1" key="1">
    <citation type="journal article" date="2015" name="Nature">
        <title>Complex archaea that bridge the gap between prokaryotes and eukaryotes.</title>
        <authorList>
            <person name="Spang A."/>
            <person name="Saw J.H."/>
            <person name="Jorgensen S.L."/>
            <person name="Zaremba-Niedzwiedzka K."/>
            <person name="Martijn J."/>
            <person name="Lind A.E."/>
            <person name="van Eijk R."/>
            <person name="Schleper C."/>
            <person name="Guy L."/>
            <person name="Ettema T.J."/>
        </authorList>
    </citation>
    <scope>NUCLEOTIDE SEQUENCE</scope>
</reference>
<accession>A0A0F9J235</accession>
<gene>
    <name evidence="1" type="ORF">LCGC14_1508690</name>
</gene>
<comment type="caution">
    <text evidence="1">The sequence shown here is derived from an EMBL/GenBank/DDBJ whole genome shotgun (WGS) entry which is preliminary data.</text>
</comment>